<dbReference type="PANTHER" id="PTHR30445">
    <property type="entry name" value="K(+)_H(+) ANTIPORTER SUBUNIT KHTT"/>
    <property type="match status" value="1"/>
</dbReference>
<name>A0A7G5FEC3_9CORY</name>
<keyword evidence="6 8" id="KW-1133">Transmembrane helix</keyword>
<dbReference type="GO" id="GO:0005886">
    <property type="term" value="C:plasma membrane"/>
    <property type="evidence" value="ECO:0007669"/>
    <property type="project" value="UniProtKB-SubCell"/>
</dbReference>
<feature type="transmembrane region" description="Helical" evidence="8">
    <location>
        <begin position="53"/>
        <end position="74"/>
    </location>
</feature>
<evidence type="ECO:0000256" key="7">
    <source>
        <dbReference type="ARBA" id="ARBA00023136"/>
    </source>
</evidence>
<evidence type="ECO:0000313" key="10">
    <source>
        <dbReference type="EMBL" id="QMV84964.1"/>
    </source>
</evidence>
<dbReference type="Gene3D" id="3.30.70.1450">
    <property type="entry name" value="Regulator of K+ conductance, C-terminal domain"/>
    <property type="match status" value="1"/>
</dbReference>
<evidence type="ECO:0000256" key="1">
    <source>
        <dbReference type="ARBA" id="ARBA00004651"/>
    </source>
</evidence>
<feature type="transmembrane region" description="Helical" evidence="8">
    <location>
        <begin position="393"/>
        <end position="413"/>
    </location>
</feature>
<feature type="transmembrane region" description="Helical" evidence="8">
    <location>
        <begin position="480"/>
        <end position="498"/>
    </location>
</feature>
<dbReference type="PROSITE" id="PS51202">
    <property type="entry name" value="RCK_C"/>
    <property type="match status" value="2"/>
</dbReference>
<feature type="transmembrane region" description="Helical" evidence="8">
    <location>
        <begin position="518"/>
        <end position="537"/>
    </location>
</feature>
<dbReference type="InterPro" id="IPR050144">
    <property type="entry name" value="AAE_transporter"/>
</dbReference>
<feature type="domain" description="RCK C-terminal" evidence="9">
    <location>
        <begin position="270"/>
        <end position="351"/>
    </location>
</feature>
<accession>A0A7G5FEC3</accession>
<feature type="transmembrane region" description="Helical" evidence="8">
    <location>
        <begin position="425"/>
        <end position="447"/>
    </location>
</feature>
<sequence length="538" mass="56884">MQFFVENQLLALVVIMALGLLLGRIQIGSFKLGVAAVLFVGLGFATIEPAVTLPPMVYIIGLALFVYTIGLEAGPDFFHSLRTTGLKYNLFAVVIIVATTALAYGVVKLGGLNAATGTGMFTGALTNTPAMAAAKESLPLLFQGSELAAMSDLPVVAYSLAYPLGVLVGIIMIGVLGKLFRVDHDAEAVAAGVAMQELITQRIRVDKPGLPAITNIPYILELEVIVSRRERDGDLHVPDLGDRARVGDILSVVGTPEEIERAIEAIGTPLPGEPTHDDGLDYRRIFVSNPDVVGIPLSKLRPKMSDMLITRIRRGDDDMVATPDMTLLLGDRVRVVTSAAKMDRATKFFGDSYKLVSDINLIPLLMGLTIGVLVGMIAVPLPGGMTLKLGNAGGPLLVALILGALGRTGPFVWQTPYSALKILQTLGLTLFLAGIGTTAGAGFSTALSDPTSLTIIGLGAILTLFMCLFTLVVGHLVLRLPFGIVSGIFSGVQTHPAILGYSSDQARNELPAIGYTTVYPLAMVLKIIMAQILLFALV</sequence>
<evidence type="ECO:0000256" key="2">
    <source>
        <dbReference type="ARBA" id="ARBA00009854"/>
    </source>
</evidence>
<dbReference type="GO" id="GO:0008324">
    <property type="term" value="F:monoatomic cation transmembrane transporter activity"/>
    <property type="evidence" value="ECO:0007669"/>
    <property type="project" value="InterPro"/>
</dbReference>
<feature type="transmembrane region" description="Helical" evidence="8">
    <location>
        <begin position="86"/>
        <end position="107"/>
    </location>
</feature>
<keyword evidence="4" id="KW-1003">Cell membrane</keyword>
<evidence type="ECO:0000256" key="8">
    <source>
        <dbReference type="SAM" id="Phobius"/>
    </source>
</evidence>
<dbReference type="Proteomes" id="UP000515570">
    <property type="component" value="Chromosome"/>
</dbReference>
<evidence type="ECO:0000313" key="11">
    <source>
        <dbReference type="Proteomes" id="UP000515570"/>
    </source>
</evidence>
<comment type="similarity">
    <text evidence="2">Belongs to the AAE transporter (TC 2.A.81) family.</text>
</comment>
<feature type="transmembrane region" description="Helical" evidence="8">
    <location>
        <begin position="155"/>
        <end position="176"/>
    </location>
</feature>
<evidence type="ECO:0000259" key="9">
    <source>
        <dbReference type="PROSITE" id="PS51202"/>
    </source>
</evidence>
<dbReference type="Pfam" id="PF06826">
    <property type="entry name" value="Asp-Al_Ex"/>
    <property type="match status" value="2"/>
</dbReference>
<protein>
    <submittedName>
        <fullName evidence="10">Transporter</fullName>
    </submittedName>
</protein>
<feature type="transmembrane region" description="Helical" evidence="8">
    <location>
        <begin position="6"/>
        <end position="23"/>
    </location>
</feature>
<feature type="domain" description="RCK C-terminal" evidence="9">
    <location>
        <begin position="184"/>
        <end position="268"/>
    </location>
</feature>
<proteinExistence type="inferred from homology"/>
<evidence type="ECO:0000256" key="3">
    <source>
        <dbReference type="ARBA" id="ARBA00022448"/>
    </source>
</evidence>
<dbReference type="GO" id="GO:0006813">
    <property type="term" value="P:potassium ion transport"/>
    <property type="evidence" value="ECO:0007669"/>
    <property type="project" value="InterPro"/>
</dbReference>
<feature type="transmembrane region" description="Helical" evidence="8">
    <location>
        <begin position="361"/>
        <end position="381"/>
    </location>
</feature>
<evidence type="ECO:0000256" key="4">
    <source>
        <dbReference type="ARBA" id="ARBA00022475"/>
    </source>
</evidence>
<comment type="subcellular location">
    <subcellularLocation>
        <location evidence="1">Cell membrane</location>
        <topology evidence="1">Multi-pass membrane protein</topology>
    </subcellularLocation>
</comment>
<keyword evidence="5 8" id="KW-0812">Transmembrane</keyword>
<dbReference type="InterPro" id="IPR036721">
    <property type="entry name" value="RCK_C_sf"/>
</dbReference>
<keyword evidence="3" id="KW-0813">Transport</keyword>
<dbReference type="NCBIfam" id="TIGR01625">
    <property type="entry name" value="YidE_YbjL_dupl"/>
    <property type="match status" value="2"/>
</dbReference>
<dbReference type="AlphaFoldDB" id="A0A7G5FEC3"/>
<evidence type="ECO:0000256" key="6">
    <source>
        <dbReference type="ARBA" id="ARBA00022989"/>
    </source>
</evidence>
<dbReference type="Pfam" id="PF02080">
    <property type="entry name" value="TrkA_C"/>
    <property type="match status" value="1"/>
</dbReference>
<dbReference type="EMBL" id="CP059833">
    <property type="protein sequence ID" value="QMV84964.1"/>
    <property type="molecule type" value="Genomic_DNA"/>
</dbReference>
<gene>
    <name evidence="10" type="ORF">HW450_11620</name>
</gene>
<feature type="transmembrane region" description="Helical" evidence="8">
    <location>
        <begin position="453"/>
        <end position="473"/>
    </location>
</feature>
<dbReference type="PANTHER" id="PTHR30445:SF3">
    <property type="entry name" value="TRANSPORT PROTEIN YIDE-RELATED"/>
    <property type="match status" value="1"/>
</dbReference>
<organism evidence="10 11">
    <name type="scientific">Corynebacterium hindlerae</name>
    <dbReference type="NCBI Taxonomy" id="699041"/>
    <lineage>
        <taxon>Bacteria</taxon>
        <taxon>Bacillati</taxon>
        <taxon>Actinomycetota</taxon>
        <taxon>Actinomycetes</taxon>
        <taxon>Mycobacteriales</taxon>
        <taxon>Corynebacteriaceae</taxon>
        <taxon>Corynebacterium</taxon>
    </lineage>
</organism>
<keyword evidence="7 8" id="KW-0472">Membrane</keyword>
<dbReference type="InterPro" id="IPR006512">
    <property type="entry name" value="YidE_YbjL"/>
</dbReference>
<dbReference type="RefSeq" id="WP_182385771.1">
    <property type="nucleotide sequence ID" value="NZ_CP059833.1"/>
</dbReference>
<reference evidence="10 11" key="1">
    <citation type="submission" date="2020-07" db="EMBL/GenBank/DDBJ databases">
        <title>non toxigenic Corynebacterium sp. nov from a clinical source.</title>
        <authorList>
            <person name="Bernier A.-M."/>
            <person name="Bernard K."/>
        </authorList>
    </citation>
    <scope>NUCLEOTIDE SEQUENCE [LARGE SCALE GENOMIC DNA]</scope>
    <source>
        <strain evidence="11">NML 93-0612</strain>
    </source>
</reference>
<feature type="transmembrane region" description="Helical" evidence="8">
    <location>
        <begin position="30"/>
        <end position="47"/>
    </location>
</feature>
<keyword evidence="11" id="KW-1185">Reference proteome</keyword>
<dbReference type="InterPro" id="IPR006037">
    <property type="entry name" value="RCK_C"/>
</dbReference>
<dbReference type="SUPFAM" id="SSF116726">
    <property type="entry name" value="TrkA C-terminal domain-like"/>
    <property type="match status" value="1"/>
</dbReference>
<evidence type="ECO:0000256" key="5">
    <source>
        <dbReference type="ARBA" id="ARBA00022692"/>
    </source>
</evidence>